<proteinExistence type="inferred from homology"/>
<feature type="region of interest" description="Disordered" evidence="5">
    <location>
        <begin position="154"/>
        <end position="196"/>
    </location>
</feature>
<evidence type="ECO:0000313" key="6">
    <source>
        <dbReference type="EMBL" id="CAD8609567.1"/>
    </source>
</evidence>
<feature type="compositionally biased region" description="Polar residues" evidence="5">
    <location>
        <begin position="183"/>
        <end position="196"/>
    </location>
</feature>
<dbReference type="PANTHER" id="PTHR13243:SF1">
    <property type="entry name" value="NUCLEOLAR PROTEIN 16"/>
    <property type="match status" value="1"/>
</dbReference>
<feature type="region of interest" description="Disordered" evidence="5">
    <location>
        <begin position="1"/>
        <end position="22"/>
    </location>
</feature>
<dbReference type="GO" id="GO:0042273">
    <property type="term" value="P:ribosomal large subunit biogenesis"/>
    <property type="evidence" value="ECO:0007669"/>
    <property type="project" value="TreeGrafter"/>
</dbReference>
<dbReference type="AlphaFoldDB" id="A0A7S0LFK2"/>
<gene>
    <name evidence="6" type="ORF">CPEL01642_LOCUS12945</name>
</gene>
<dbReference type="GO" id="GO:0005730">
    <property type="term" value="C:nucleolus"/>
    <property type="evidence" value="ECO:0007669"/>
    <property type="project" value="UniProtKB-SubCell"/>
</dbReference>
<feature type="compositionally biased region" description="Low complexity" evidence="5">
    <location>
        <begin position="159"/>
        <end position="169"/>
    </location>
</feature>
<accession>A0A7S0LFK2</accession>
<organism evidence="6">
    <name type="scientific">Coccolithus braarudii</name>
    <dbReference type="NCBI Taxonomy" id="221442"/>
    <lineage>
        <taxon>Eukaryota</taxon>
        <taxon>Haptista</taxon>
        <taxon>Haptophyta</taxon>
        <taxon>Prymnesiophyceae</taxon>
        <taxon>Coccolithales</taxon>
        <taxon>Coccolithaceae</taxon>
        <taxon>Coccolithus</taxon>
    </lineage>
</organism>
<comment type="similarity">
    <text evidence="2">Belongs to the NOP16 family.</text>
</comment>
<name>A0A7S0LFK2_9EUKA</name>
<protein>
    <recommendedName>
        <fullName evidence="3">Nucleolar protein 16</fullName>
    </recommendedName>
</protein>
<sequence>MPRSRARPKQSKTHVKVKVKTKRVSKAQPNFFTNSALSYDRTRTQFANYKSMGLQVDSNQIGAERKTIRGFKPRVKGPAVEPLPADQLHPLELEVGEALKTYKSVPPGERQVLKKLIARHGDDLTAMARDTRLNQYQHTASHLRHRIEKMRAEDEEDANAAAAAAAAEAPVPAPRHRKKITKIPNNAFKSRSTNFN</sequence>
<keyword evidence="4" id="KW-0539">Nucleus</keyword>
<reference evidence="6" key="1">
    <citation type="submission" date="2021-01" db="EMBL/GenBank/DDBJ databases">
        <authorList>
            <person name="Corre E."/>
            <person name="Pelletier E."/>
            <person name="Niang G."/>
            <person name="Scheremetjew M."/>
            <person name="Finn R."/>
            <person name="Kale V."/>
            <person name="Holt S."/>
            <person name="Cochrane G."/>
            <person name="Meng A."/>
            <person name="Brown T."/>
            <person name="Cohen L."/>
        </authorList>
    </citation>
    <scope>NUCLEOTIDE SEQUENCE</scope>
    <source>
        <strain evidence="6">PLY182g</strain>
    </source>
</reference>
<dbReference type="Pfam" id="PF09420">
    <property type="entry name" value="Nop16"/>
    <property type="match status" value="1"/>
</dbReference>
<evidence type="ECO:0000256" key="4">
    <source>
        <dbReference type="ARBA" id="ARBA00023242"/>
    </source>
</evidence>
<dbReference type="PANTHER" id="PTHR13243">
    <property type="entry name" value="HSPC111 PROTEIN-RELATED"/>
    <property type="match status" value="1"/>
</dbReference>
<dbReference type="InterPro" id="IPR019002">
    <property type="entry name" value="Ribosome_biogenesis_Nop16"/>
</dbReference>
<evidence type="ECO:0000256" key="2">
    <source>
        <dbReference type="ARBA" id="ARBA00008479"/>
    </source>
</evidence>
<comment type="subcellular location">
    <subcellularLocation>
        <location evidence="1">Nucleus</location>
        <location evidence="1">Nucleolus</location>
    </subcellularLocation>
</comment>
<evidence type="ECO:0000256" key="3">
    <source>
        <dbReference type="ARBA" id="ARBA00015522"/>
    </source>
</evidence>
<evidence type="ECO:0000256" key="1">
    <source>
        <dbReference type="ARBA" id="ARBA00004604"/>
    </source>
</evidence>
<dbReference type="EMBL" id="HBEY01027335">
    <property type="protein sequence ID" value="CAD8609567.1"/>
    <property type="molecule type" value="Transcribed_RNA"/>
</dbReference>
<evidence type="ECO:0000256" key="5">
    <source>
        <dbReference type="SAM" id="MobiDB-lite"/>
    </source>
</evidence>